<organism evidence="1 2">
    <name type="scientific">Steinernema hermaphroditum</name>
    <dbReference type="NCBI Taxonomy" id="289476"/>
    <lineage>
        <taxon>Eukaryota</taxon>
        <taxon>Metazoa</taxon>
        <taxon>Ecdysozoa</taxon>
        <taxon>Nematoda</taxon>
        <taxon>Chromadorea</taxon>
        <taxon>Rhabditida</taxon>
        <taxon>Tylenchina</taxon>
        <taxon>Panagrolaimomorpha</taxon>
        <taxon>Strongyloidoidea</taxon>
        <taxon>Steinernematidae</taxon>
        <taxon>Steinernema</taxon>
    </lineage>
</organism>
<dbReference type="Proteomes" id="UP001175271">
    <property type="component" value="Unassembled WGS sequence"/>
</dbReference>
<keyword evidence="2" id="KW-1185">Reference proteome</keyword>
<name>A0AA39HSV3_9BILA</name>
<sequence>MVSECGDYVEVQCNESVEDSVAYKQKKACTLKIVPAAALEEVVVFKTLFVGKALLVKIRPRIETHRVRRLCDSGIQRRGPFLGKVDSSPRQWGVSFLLRVVAAKINKSTLTAPLSGRQTVPIWQLLSNGESEDRSNLNRLKCSESWKHFADWDSIDCRPLRCPFESLLGRKGQVQCE</sequence>
<comment type="caution">
    <text evidence="1">The sequence shown here is derived from an EMBL/GenBank/DDBJ whole genome shotgun (WGS) entry which is preliminary data.</text>
</comment>
<dbReference type="AlphaFoldDB" id="A0AA39HSV3"/>
<evidence type="ECO:0000313" key="2">
    <source>
        <dbReference type="Proteomes" id="UP001175271"/>
    </source>
</evidence>
<proteinExistence type="predicted"/>
<accession>A0AA39HSV3</accession>
<dbReference type="EMBL" id="JAUCMV010000003">
    <property type="protein sequence ID" value="KAK0410293.1"/>
    <property type="molecule type" value="Genomic_DNA"/>
</dbReference>
<gene>
    <name evidence="1" type="ORF">QR680_005048</name>
</gene>
<evidence type="ECO:0000313" key="1">
    <source>
        <dbReference type="EMBL" id="KAK0410293.1"/>
    </source>
</evidence>
<protein>
    <submittedName>
        <fullName evidence="1">Uncharacterized protein</fullName>
    </submittedName>
</protein>
<reference evidence="1" key="1">
    <citation type="submission" date="2023-06" db="EMBL/GenBank/DDBJ databases">
        <title>Genomic analysis of the entomopathogenic nematode Steinernema hermaphroditum.</title>
        <authorList>
            <person name="Schwarz E.M."/>
            <person name="Heppert J.K."/>
            <person name="Baniya A."/>
            <person name="Schwartz H.T."/>
            <person name="Tan C.-H."/>
            <person name="Antoshechkin I."/>
            <person name="Sternberg P.W."/>
            <person name="Goodrich-Blair H."/>
            <person name="Dillman A.R."/>
        </authorList>
    </citation>
    <scope>NUCLEOTIDE SEQUENCE</scope>
    <source>
        <strain evidence="1">PS9179</strain>
        <tissue evidence="1">Whole animal</tissue>
    </source>
</reference>